<dbReference type="OrthoDB" id="7205860at2"/>
<dbReference type="RefSeq" id="WP_025978003.1">
    <property type="nucleotide sequence ID" value="NZ_CP015614.1"/>
</dbReference>
<keyword evidence="2" id="KW-1185">Reference proteome</keyword>
<reference evidence="1 2" key="1">
    <citation type="journal article" date="2014" name="Genome Announc.">
        <title>Genome Sequence of a Promising Hydrogen-Producing Facultative Anaerobic Bacterium, Brevundimonas naejangsanensis Strain B1.</title>
        <authorList>
            <person name="Su H."/>
            <person name="Zhang T."/>
            <person name="Bao M."/>
            <person name="Jiang Y."/>
            <person name="Wang Y."/>
            <person name="Tan T."/>
        </authorList>
    </citation>
    <scope>NUCLEOTIDE SEQUENCE [LARGE SCALE GENOMIC DNA]</scope>
    <source>
        <strain evidence="1 2">B1</strain>
    </source>
</reference>
<organism evidence="1 2">
    <name type="scientific">Brevundimonas naejangsanensis</name>
    <dbReference type="NCBI Taxonomy" id="588932"/>
    <lineage>
        <taxon>Bacteria</taxon>
        <taxon>Pseudomonadati</taxon>
        <taxon>Pseudomonadota</taxon>
        <taxon>Alphaproteobacteria</taxon>
        <taxon>Caulobacterales</taxon>
        <taxon>Caulobacteraceae</taxon>
        <taxon>Brevundimonas</taxon>
    </lineage>
</organism>
<evidence type="ECO:0000313" key="1">
    <source>
        <dbReference type="EMBL" id="ANF55612.1"/>
    </source>
</evidence>
<name>A0A172Y8Z0_9CAUL</name>
<accession>A0A172Y8Z0</accession>
<sequence>MQEFDALFAFYALLLGLAVANVATAFAEMYKARGRVMIGWTVPLLGALVLIAACQQWLSLFRAQAGVRLGAVELFICLAMALPYIFISQVIRPRYDEVASLETYYAQHRRVIVGALLIPVLASTIVNIVYILKLNEPIAPVIPTMLIYQGVRFACIVPMLIWPAAAVQRAGLIVLLAHTVMVML</sequence>
<dbReference type="Proteomes" id="UP000077603">
    <property type="component" value="Chromosome"/>
</dbReference>
<evidence type="ECO:0000313" key="2">
    <source>
        <dbReference type="Proteomes" id="UP000077603"/>
    </source>
</evidence>
<protein>
    <submittedName>
        <fullName evidence="1">Uncharacterized protein</fullName>
    </submittedName>
</protein>
<dbReference type="KEGG" id="bne:DA69_13195"/>
<proteinExistence type="predicted"/>
<dbReference type="AlphaFoldDB" id="A0A172Y8Z0"/>
<gene>
    <name evidence="1" type="ORF">DA69_13195</name>
</gene>
<dbReference type="EMBL" id="CP015614">
    <property type="protein sequence ID" value="ANF55612.1"/>
    <property type="molecule type" value="Genomic_DNA"/>
</dbReference>